<feature type="domain" description="Uroporphyrinogen decarboxylase (URO-D)" evidence="11">
    <location>
        <begin position="29"/>
        <end position="38"/>
    </location>
</feature>
<evidence type="ECO:0000313" key="13">
    <source>
        <dbReference type="EMBL" id="EEQ96942.1"/>
    </source>
</evidence>
<evidence type="ECO:0000256" key="8">
    <source>
        <dbReference type="HAMAP-Rule" id="MF_00218"/>
    </source>
</evidence>
<evidence type="ECO:0000259" key="11">
    <source>
        <dbReference type="PROSITE" id="PS00906"/>
    </source>
</evidence>
<dbReference type="PANTHER" id="PTHR21091">
    <property type="entry name" value="METHYLTETRAHYDROFOLATE:HOMOCYSTEINE METHYLTRANSFERASE RELATED"/>
    <property type="match status" value="1"/>
</dbReference>
<evidence type="ECO:0000256" key="6">
    <source>
        <dbReference type="ARBA" id="ARBA00023239"/>
    </source>
</evidence>
<dbReference type="EMBL" id="ACQA01000001">
    <property type="protein sequence ID" value="EEQ96942.1"/>
    <property type="molecule type" value="Genomic_DNA"/>
</dbReference>
<dbReference type="PROSITE" id="PS00907">
    <property type="entry name" value="UROD_2"/>
    <property type="match status" value="1"/>
</dbReference>
<evidence type="ECO:0000256" key="10">
    <source>
        <dbReference type="RuleBase" id="RU004169"/>
    </source>
</evidence>
<comment type="function">
    <text evidence="8">Catalyzes the decarboxylation of four acetate groups of uroporphyrinogen-III to yield coproporphyrinogen-III.</text>
</comment>
<comment type="pathway">
    <text evidence="1 8 9">Porphyrin-containing compound metabolism; protoporphyrin-IX biosynthesis; coproporphyrinogen-III from 5-aminolevulinate: step 4/4.</text>
</comment>
<keyword evidence="5 8" id="KW-0210">Decarboxylase</keyword>
<dbReference type="AlphaFoldDB" id="C4WKH7"/>
<evidence type="ECO:0000256" key="7">
    <source>
        <dbReference type="ARBA" id="ARBA00023244"/>
    </source>
</evidence>
<dbReference type="GO" id="GO:0005829">
    <property type="term" value="C:cytosol"/>
    <property type="evidence" value="ECO:0007669"/>
    <property type="project" value="TreeGrafter"/>
</dbReference>
<dbReference type="InterPro" id="IPR038071">
    <property type="entry name" value="UROD/MetE-like_sf"/>
</dbReference>
<feature type="domain" description="Uroporphyrinogen decarboxylase (URO-D)" evidence="12">
    <location>
        <begin position="147"/>
        <end position="163"/>
    </location>
</feature>
<evidence type="ECO:0000313" key="14">
    <source>
        <dbReference type="Proteomes" id="UP000004386"/>
    </source>
</evidence>
<dbReference type="HAMAP" id="MF_00218">
    <property type="entry name" value="URO_D"/>
    <property type="match status" value="1"/>
</dbReference>
<dbReference type="PROSITE" id="PS00906">
    <property type="entry name" value="UROD_1"/>
    <property type="match status" value="1"/>
</dbReference>
<sequence length="352" mass="39173">MRQHTGWNGKDMKRKVLRVIDGEAIFPPPIWMMRQAGRYLPEYRETRKKAGSFLDLCYSPDLAVEVTLQPIRRFGFDAAILFSDILVIPHALGRDLRFEEGRGPLMTPIDADEIFWLETEGVAKRLEPVYETVRLLREQLPDETTLLGFCGAPWTVATYMIAGHGTPDQAPARLFAYRFPEAFEKLLNDLADVSAEYLIEQLDAGADAVQIFDSWSGVLDEDCFERFCIQPVARIVQKVRAVYPEARIIGFPKGAGMLYAGYREKTGVDALGLDWSVPLSFAASLQNEGAIQGNLDPLRVVAGGNALDEGVDAILERLGHGPLIFNLGHGITPQAPVENVQRMIDRIRGGKS</sequence>
<evidence type="ECO:0000256" key="5">
    <source>
        <dbReference type="ARBA" id="ARBA00022793"/>
    </source>
</evidence>
<dbReference type="InterPro" id="IPR006361">
    <property type="entry name" value="Uroporphyrinogen_deCO2ase_HemE"/>
</dbReference>
<comment type="catalytic activity">
    <reaction evidence="8 9">
        <text>uroporphyrinogen III + 4 H(+) = coproporphyrinogen III + 4 CO2</text>
        <dbReference type="Rhea" id="RHEA:19865"/>
        <dbReference type="ChEBI" id="CHEBI:15378"/>
        <dbReference type="ChEBI" id="CHEBI:16526"/>
        <dbReference type="ChEBI" id="CHEBI:57308"/>
        <dbReference type="ChEBI" id="CHEBI:57309"/>
        <dbReference type="EC" id="4.1.1.37"/>
    </reaction>
</comment>
<keyword evidence="6 8" id="KW-0456">Lyase</keyword>
<protein>
    <recommendedName>
        <fullName evidence="3 8">Uroporphyrinogen decarboxylase</fullName>
        <shortName evidence="8">UPD</shortName>
        <shortName evidence="8">URO-D</shortName>
        <ecNumber evidence="3 8">4.1.1.37</ecNumber>
    </recommendedName>
</protein>
<dbReference type="GO" id="GO:0004853">
    <property type="term" value="F:uroporphyrinogen decarboxylase activity"/>
    <property type="evidence" value="ECO:0007669"/>
    <property type="project" value="UniProtKB-UniRule"/>
</dbReference>
<dbReference type="Gene3D" id="3.20.20.210">
    <property type="match status" value="1"/>
</dbReference>
<proteinExistence type="inferred from homology"/>
<reference evidence="13 14" key="1">
    <citation type="submission" date="2009-05" db="EMBL/GenBank/DDBJ databases">
        <authorList>
            <person name="Setubal J.C."/>
            <person name="Boyle S."/>
            <person name="Crasta O.R."/>
            <person name="Gillespie J.J."/>
            <person name="Kenyon R.W."/>
            <person name="Lu J."/>
            <person name="Mane S."/>
            <person name="Nagrani S."/>
            <person name="Shallom J.M."/>
            <person name="Shallom S."/>
            <person name="Shukla M."/>
            <person name="Snyder E.E."/>
            <person name="Sobral B.W."/>
            <person name="Wattam A.R."/>
            <person name="Will R."/>
            <person name="Williams K."/>
            <person name="Yoo H."/>
            <person name="Munk C."/>
            <person name="Tapia R."/>
            <person name="Green L."/>
            <person name="Rogers Y."/>
            <person name="Detter J.C."/>
            <person name="Bruce D."/>
            <person name="Brettin T.S."/>
            <person name="Tsolis R."/>
        </authorList>
    </citation>
    <scope>NUCLEOTIDE SEQUENCE [LARGE SCALE GENOMIC DNA]</scope>
    <source>
        <strain evidence="13 14">LMG 3301</strain>
    </source>
</reference>
<dbReference type="CDD" id="cd00717">
    <property type="entry name" value="URO-D"/>
    <property type="match status" value="1"/>
</dbReference>
<comment type="subunit">
    <text evidence="8">Homodimer.</text>
</comment>
<keyword evidence="7 8" id="KW-0627">Porphyrin biosynthesis</keyword>
<evidence type="ECO:0000256" key="1">
    <source>
        <dbReference type="ARBA" id="ARBA00004804"/>
    </source>
</evidence>
<comment type="similarity">
    <text evidence="2 8 10">Belongs to the uroporphyrinogen decarboxylase family.</text>
</comment>
<gene>
    <name evidence="8 13" type="primary">hemE</name>
    <name evidence="13" type="ORF">OINT_1002419</name>
</gene>
<comment type="subcellular location">
    <subcellularLocation>
        <location evidence="8">Cytoplasm</location>
    </subcellularLocation>
</comment>
<name>C4WKH7_9HYPH</name>
<dbReference type="InterPro" id="IPR000257">
    <property type="entry name" value="Uroporphyrinogen_deCOase"/>
</dbReference>
<feature type="binding site" evidence="8">
    <location>
        <position position="84"/>
    </location>
    <ligand>
        <name>substrate</name>
    </ligand>
</feature>
<evidence type="ECO:0000259" key="12">
    <source>
        <dbReference type="PROSITE" id="PS00907"/>
    </source>
</evidence>
<accession>C4WKH7</accession>
<dbReference type="Proteomes" id="UP000004386">
    <property type="component" value="Unassembled WGS sequence"/>
</dbReference>
<feature type="site" description="Transition state stabilizer" evidence="8">
    <location>
        <position position="84"/>
    </location>
</feature>
<feature type="binding site" evidence="8">
    <location>
        <position position="329"/>
    </location>
    <ligand>
        <name>substrate</name>
    </ligand>
</feature>
<feature type="binding site" evidence="8">
    <location>
        <position position="159"/>
    </location>
    <ligand>
        <name>substrate</name>
    </ligand>
</feature>
<comment type="caution">
    <text evidence="8">Lacks conserved residue(s) required for the propagation of feature annotation.</text>
</comment>
<dbReference type="NCBIfam" id="TIGR01464">
    <property type="entry name" value="hemE"/>
    <property type="match status" value="1"/>
</dbReference>
<dbReference type="FunFam" id="3.20.20.210:FF:000007">
    <property type="entry name" value="Uroporphyrinogen decarboxylase"/>
    <property type="match status" value="1"/>
</dbReference>
<organism evidence="13 14">
    <name type="scientific">Brucella intermedia LMG 3301</name>
    <dbReference type="NCBI Taxonomy" id="641118"/>
    <lineage>
        <taxon>Bacteria</taxon>
        <taxon>Pseudomonadati</taxon>
        <taxon>Pseudomonadota</taxon>
        <taxon>Alphaproteobacteria</taxon>
        <taxon>Hyphomicrobiales</taxon>
        <taxon>Brucellaceae</taxon>
        <taxon>Brucella/Ochrobactrum group</taxon>
        <taxon>Brucella</taxon>
    </lineage>
</organism>
<dbReference type="EC" id="4.1.1.37" evidence="3 8"/>
<evidence type="ECO:0000256" key="9">
    <source>
        <dbReference type="RuleBase" id="RU000554"/>
    </source>
</evidence>
<keyword evidence="4 8" id="KW-0963">Cytoplasm</keyword>
<evidence type="ECO:0000256" key="2">
    <source>
        <dbReference type="ARBA" id="ARBA00009935"/>
    </source>
</evidence>
<keyword evidence="13" id="KW-0378">Hydrolase</keyword>
<dbReference type="GO" id="GO:0019353">
    <property type="term" value="P:protoporphyrinogen IX biosynthetic process from glutamate"/>
    <property type="evidence" value="ECO:0007669"/>
    <property type="project" value="TreeGrafter"/>
</dbReference>
<feature type="binding site" evidence="8">
    <location>
        <begin position="34"/>
        <end position="38"/>
    </location>
    <ligand>
        <name>substrate</name>
    </ligand>
</feature>
<dbReference type="HOGENOM" id="CLU_040933_0_0_5"/>
<evidence type="ECO:0000256" key="3">
    <source>
        <dbReference type="ARBA" id="ARBA00012288"/>
    </source>
</evidence>
<dbReference type="PANTHER" id="PTHR21091:SF169">
    <property type="entry name" value="UROPORPHYRINOGEN DECARBOXYLASE"/>
    <property type="match status" value="1"/>
</dbReference>
<dbReference type="UniPathway" id="UPA00251">
    <property type="reaction ID" value="UER00321"/>
</dbReference>
<dbReference type="SUPFAM" id="SSF51726">
    <property type="entry name" value="UROD/MetE-like"/>
    <property type="match status" value="1"/>
</dbReference>
<feature type="binding site" evidence="8">
    <location>
        <position position="214"/>
    </location>
    <ligand>
        <name>substrate</name>
    </ligand>
</feature>
<dbReference type="Pfam" id="PF01208">
    <property type="entry name" value="URO-D"/>
    <property type="match status" value="1"/>
</dbReference>
<comment type="caution">
    <text evidence="13">The sequence shown here is derived from an EMBL/GenBank/DDBJ whole genome shotgun (WGS) entry which is preliminary data.</text>
</comment>
<dbReference type="GO" id="GO:0016787">
    <property type="term" value="F:hydrolase activity"/>
    <property type="evidence" value="ECO:0007669"/>
    <property type="project" value="UniProtKB-KW"/>
</dbReference>
<evidence type="ECO:0000256" key="4">
    <source>
        <dbReference type="ARBA" id="ARBA00022490"/>
    </source>
</evidence>